<gene>
    <name evidence="1" type="ORF">IPZ78_05000</name>
</gene>
<organism evidence="1 2">
    <name type="scientific">Sphingobacterium bovistauri</name>
    <dbReference type="NCBI Taxonomy" id="2781959"/>
    <lineage>
        <taxon>Bacteria</taxon>
        <taxon>Pseudomonadati</taxon>
        <taxon>Bacteroidota</taxon>
        <taxon>Sphingobacteriia</taxon>
        <taxon>Sphingobacteriales</taxon>
        <taxon>Sphingobacteriaceae</taxon>
        <taxon>Sphingobacterium</taxon>
    </lineage>
</organism>
<reference evidence="1" key="1">
    <citation type="submission" date="2020-10" db="EMBL/GenBank/DDBJ databases">
        <authorList>
            <person name="Lu T."/>
            <person name="Wang Q."/>
            <person name="Han X."/>
        </authorList>
    </citation>
    <scope>NUCLEOTIDE SEQUENCE</scope>
    <source>
        <strain evidence="1">WQ 366</strain>
    </source>
</reference>
<keyword evidence="2" id="KW-1185">Reference proteome</keyword>
<sequence>MIRQVYQFLFYLLVIVVISVSCSSYKFAKESVFVDDVDEYFNPTLKMNVWTYMNFYPYRGGNDGVRLKDFYPMDKEVLKKLGIKAKGINILFSAVPNSKPNYHLIALFHETNLPNNVGFERKEVNKKQYYFQKDLEIGRLDVRHVLIPFENNNKMLSLVYYISSELHLDCRFCKLDYLAYINTVNLQDSTQQQYRNNWVIAENLTDQGVALEISVPQPIQKRKEKVLLKVFAEYETETGINYFHILDGKEKTDKITLKLLPNRYFLEYQDEKFNTIYRDTIQVNK</sequence>
<dbReference type="EMBL" id="JADEYP010000006">
    <property type="protein sequence ID" value="MCA5004510.1"/>
    <property type="molecule type" value="Genomic_DNA"/>
</dbReference>
<dbReference type="Proteomes" id="UP001165302">
    <property type="component" value="Unassembled WGS sequence"/>
</dbReference>
<evidence type="ECO:0008006" key="3">
    <source>
        <dbReference type="Google" id="ProtNLM"/>
    </source>
</evidence>
<accession>A0ABS7Z6L3</accession>
<dbReference type="PROSITE" id="PS51257">
    <property type="entry name" value="PROKAR_LIPOPROTEIN"/>
    <property type="match status" value="1"/>
</dbReference>
<evidence type="ECO:0000313" key="1">
    <source>
        <dbReference type="EMBL" id="MCA5004510.1"/>
    </source>
</evidence>
<evidence type="ECO:0000313" key="2">
    <source>
        <dbReference type="Proteomes" id="UP001165302"/>
    </source>
</evidence>
<proteinExistence type="predicted"/>
<dbReference type="RefSeq" id="WP_225551896.1">
    <property type="nucleotide sequence ID" value="NZ_JADEYP010000006.1"/>
</dbReference>
<protein>
    <recommendedName>
        <fullName evidence="3">Lipoprotein</fullName>
    </recommendedName>
</protein>
<name>A0ABS7Z6L3_9SPHI</name>
<comment type="caution">
    <text evidence="1">The sequence shown here is derived from an EMBL/GenBank/DDBJ whole genome shotgun (WGS) entry which is preliminary data.</text>
</comment>